<gene>
    <name evidence="3" type="ORF">HMPREF9371_1766</name>
</gene>
<dbReference type="HOGENOM" id="CLU_2524114_0_0_4"/>
<keyword evidence="4" id="KW-1185">Reference proteome</keyword>
<evidence type="ECO:0000313" key="4">
    <source>
        <dbReference type="Proteomes" id="UP000003019"/>
    </source>
</evidence>
<dbReference type="Proteomes" id="UP000003019">
    <property type="component" value="Unassembled WGS sequence"/>
</dbReference>
<keyword evidence="2" id="KW-1133">Transmembrane helix</keyword>
<feature type="transmembrane region" description="Helical" evidence="2">
    <location>
        <begin position="20"/>
        <end position="41"/>
    </location>
</feature>
<feature type="region of interest" description="Disordered" evidence="1">
    <location>
        <begin position="46"/>
        <end position="71"/>
    </location>
</feature>
<keyword evidence="2" id="KW-0812">Transmembrane</keyword>
<sequence length="84" mass="9192">MERRNDWGYPVSAPRIPEEWVRAVCIRLLLVTLMALGLAMIPAADKSPQPRQGVAVPATETADPYAEMSDAERMAGVVLEPEGE</sequence>
<evidence type="ECO:0000256" key="2">
    <source>
        <dbReference type="SAM" id="Phobius"/>
    </source>
</evidence>
<evidence type="ECO:0000256" key="1">
    <source>
        <dbReference type="SAM" id="MobiDB-lite"/>
    </source>
</evidence>
<dbReference type="RefSeq" id="WP_009119455.1">
    <property type="nucleotide sequence ID" value="NZ_JH164926.1"/>
</dbReference>
<reference evidence="3 4" key="1">
    <citation type="submission" date="2011-05" db="EMBL/GenBank/DDBJ databases">
        <authorList>
            <person name="Muzny D."/>
            <person name="Qin X."/>
            <person name="Deng J."/>
            <person name="Jiang H."/>
            <person name="Liu Y."/>
            <person name="Qu J."/>
            <person name="Song X.-Z."/>
            <person name="Zhang L."/>
            <person name="Thornton R."/>
            <person name="Coyle M."/>
            <person name="Francisco L."/>
            <person name="Jackson L."/>
            <person name="Javaid M."/>
            <person name="Korchina V."/>
            <person name="Kovar C."/>
            <person name="Mata R."/>
            <person name="Mathew T."/>
            <person name="Ngo R."/>
            <person name="Nguyen L."/>
            <person name="Nguyen N."/>
            <person name="Okwuonu G."/>
            <person name="Ongeri F."/>
            <person name="Pham C."/>
            <person name="Simmons D."/>
            <person name="Wilczek-Boney K."/>
            <person name="Hale W."/>
            <person name="Jakkamsetti A."/>
            <person name="Pham P."/>
            <person name="Ruth R."/>
            <person name="San Lucas F."/>
            <person name="Warren J."/>
            <person name="Zhang J."/>
            <person name="Zhao Z."/>
            <person name="Zhou C."/>
            <person name="Zhu D."/>
            <person name="Lee S."/>
            <person name="Bess C."/>
            <person name="Blankenburg K."/>
            <person name="Forbes L."/>
            <person name="Fu Q."/>
            <person name="Gubbala S."/>
            <person name="Hirani K."/>
            <person name="Jayaseelan J.C."/>
            <person name="Lara F."/>
            <person name="Munidasa M."/>
            <person name="Palculict T."/>
            <person name="Patil S."/>
            <person name="Pu L.-L."/>
            <person name="Saada N."/>
            <person name="Tang L."/>
            <person name="Weissenberger G."/>
            <person name="Zhu Y."/>
            <person name="Hemphill L."/>
            <person name="Shang Y."/>
            <person name="Youmans B."/>
            <person name="Ayvaz T."/>
            <person name="Ross M."/>
            <person name="Santibanez J."/>
            <person name="Aqrawi P."/>
            <person name="Gross S."/>
            <person name="Joshi V."/>
            <person name="Fowler G."/>
            <person name="Nazareth L."/>
            <person name="Reid J."/>
            <person name="Worley K."/>
            <person name="Petrosino J."/>
            <person name="Highlander S."/>
            <person name="Gibbs R."/>
        </authorList>
    </citation>
    <scope>NUCLEOTIDE SEQUENCE [LARGE SCALE GENOMIC DNA]</scope>
    <source>
        <strain evidence="3 4">871</strain>
    </source>
</reference>
<dbReference type="STRING" id="1032488.HMPREF9371_1766"/>
<organism evidence="3 4">
    <name type="scientific">Neisseria shayeganii 871</name>
    <dbReference type="NCBI Taxonomy" id="1032488"/>
    <lineage>
        <taxon>Bacteria</taxon>
        <taxon>Pseudomonadati</taxon>
        <taxon>Pseudomonadota</taxon>
        <taxon>Betaproteobacteria</taxon>
        <taxon>Neisseriales</taxon>
        <taxon>Neisseriaceae</taxon>
        <taxon>Neisseria</taxon>
    </lineage>
</organism>
<keyword evidence="2" id="KW-0472">Membrane</keyword>
<dbReference type="EMBL" id="AGAY01000061">
    <property type="protein sequence ID" value="EGY52027.1"/>
    <property type="molecule type" value="Genomic_DNA"/>
</dbReference>
<proteinExistence type="predicted"/>
<protein>
    <submittedName>
        <fullName evidence="3">Uncharacterized protein</fullName>
    </submittedName>
</protein>
<name>G4CJH6_9NEIS</name>
<evidence type="ECO:0000313" key="3">
    <source>
        <dbReference type="EMBL" id="EGY52027.1"/>
    </source>
</evidence>
<dbReference type="AlphaFoldDB" id="G4CJH6"/>
<comment type="caution">
    <text evidence="3">The sequence shown here is derived from an EMBL/GenBank/DDBJ whole genome shotgun (WGS) entry which is preliminary data.</text>
</comment>
<accession>G4CJH6</accession>
<dbReference type="PATRIC" id="fig|1032488.3.peg.1673"/>